<dbReference type="PROSITE" id="PS51257">
    <property type="entry name" value="PROKAR_LIPOPROTEIN"/>
    <property type="match status" value="1"/>
</dbReference>
<dbReference type="Pfam" id="PF12146">
    <property type="entry name" value="Hydrolase_4"/>
    <property type="match status" value="1"/>
</dbReference>
<keyword evidence="4" id="KW-1185">Reference proteome</keyword>
<dbReference type="InterPro" id="IPR029058">
    <property type="entry name" value="AB_hydrolase_fold"/>
</dbReference>
<dbReference type="Proteomes" id="UP000239007">
    <property type="component" value="Unassembled WGS sequence"/>
</dbReference>
<organism evidence="3 4">
    <name type="scientific">Psychrosphaera saromensis</name>
    <dbReference type="NCBI Taxonomy" id="716813"/>
    <lineage>
        <taxon>Bacteria</taxon>
        <taxon>Pseudomonadati</taxon>
        <taxon>Pseudomonadota</taxon>
        <taxon>Gammaproteobacteria</taxon>
        <taxon>Alteromonadales</taxon>
        <taxon>Pseudoalteromonadaceae</taxon>
        <taxon>Psychrosphaera</taxon>
    </lineage>
</organism>
<sequence>MKKVLIIVTLLLSMSLSGCAVNITPDSFIYQDEEVEILLNLQEIETKLATSSETAVVSNISLVTEHGLTLNGVKLINQDATANVILFAGNGMKISRSPGILKQFSLIPANVIWFDYQGTGVSEKNETLSIDGLKSDALNVFDFAQETFPEQLPIVIHGLSMGSLIAGYISSERPIDGLVLDGGITSVPQLVDNLVPAWSKALSTVTISPELTEINNVELVAQYTNPLLLLVGNEDTTTPVEFSHDLYKASTSKIKIMKILPETEHGQTMTKQLAVDVYKAFIAKLVCCSSTS</sequence>
<dbReference type="Gene3D" id="3.40.50.1820">
    <property type="entry name" value="alpha/beta hydrolase"/>
    <property type="match status" value="1"/>
</dbReference>
<keyword evidence="3" id="KW-0378">Hydrolase</keyword>
<evidence type="ECO:0000313" key="4">
    <source>
        <dbReference type="Proteomes" id="UP000239007"/>
    </source>
</evidence>
<name>A0A2S7UTZ4_9GAMM</name>
<dbReference type="SUPFAM" id="SSF53474">
    <property type="entry name" value="alpha/beta-Hydrolases"/>
    <property type="match status" value="1"/>
</dbReference>
<proteinExistence type="predicted"/>
<feature type="domain" description="Serine aminopeptidase S33" evidence="2">
    <location>
        <begin position="79"/>
        <end position="205"/>
    </location>
</feature>
<dbReference type="PANTHER" id="PTHR12277">
    <property type="entry name" value="ALPHA/BETA HYDROLASE DOMAIN-CONTAINING PROTEIN"/>
    <property type="match status" value="1"/>
</dbReference>
<evidence type="ECO:0000256" key="1">
    <source>
        <dbReference type="SAM" id="SignalP"/>
    </source>
</evidence>
<keyword evidence="1" id="KW-0732">Signal</keyword>
<gene>
    <name evidence="3" type="ORF">BTO11_03155</name>
</gene>
<evidence type="ECO:0000313" key="3">
    <source>
        <dbReference type="EMBL" id="PQJ52751.1"/>
    </source>
</evidence>
<dbReference type="GO" id="GO:0016787">
    <property type="term" value="F:hydrolase activity"/>
    <property type="evidence" value="ECO:0007669"/>
    <property type="project" value="UniProtKB-KW"/>
</dbReference>
<feature type="signal peptide" evidence="1">
    <location>
        <begin position="1"/>
        <end position="20"/>
    </location>
</feature>
<feature type="chain" id="PRO_5015473466" evidence="1">
    <location>
        <begin position="21"/>
        <end position="292"/>
    </location>
</feature>
<accession>A0A2S7UTZ4</accession>
<dbReference type="RefSeq" id="WP_105051219.1">
    <property type="nucleotide sequence ID" value="NZ_BMYG01000004.1"/>
</dbReference>
<dbReference type="InterPro" id="IPR022742">
    <property type="entry name" value="Hydrolase_4"/>
</dbReference>
<comment type="caution">
    <text evidence="3">The sequence shown here is derived from an EMBL/GenBank/DDBJ whole genome shotgun (WGS) entry which is preliminary data.</text>
</comment>
<evidence type="ECO:0000259" key="2">
    <source>
        <dbReference type="Pfam" id="PF12146"/>
    </source>
</evidence>
<reference evidence="3 4" key="1">
    <citation type="submission" date="2016-12" db="EMBL/GenBank/DDBJ databases">
        <title>Diversity of luminous bacteria.</title>
        <authorList>
            <person name="Yoshizawa S."/>
            <person name="Kogure K."/>
        </authorList>
    </citation>
    <scope>NUCLEOTIDE SEQUENCE [LARGE SCALE GENOMIC DNA]</scope>
    <source>
        <strain evidence="3 4">SA4-48</strain>
    </source>
</reference>
<dbReference type="OrthoDB" id="6333756at2"/>
<dbReference type="AlphaFoldDB" id="A0A2S7UTZ4"/>
<dbReference type="EMBL" id="MSCH01000003">
    <property type="protein sequence ID" value="PQJ52751.1"/>
    <property type="molecule type" value="Genomic_DNA"/>
</dbReference>
<protein>
    <submittedName>
        <fullName evidence="3">Alpha/beta hydrolase</fullName>
    </submittedName>
</protein>